<protein>
    <submittedName>
        <fullName evidence="2">Uncharacterized protein</fullName>
    </submittedName>
</protein>
<keyword evidence="3" id="KW-1185">Reference proteome</keyword>
<organism evidence="2 3">
    <name type="scientific">Nepenthes gracilis</name>
    <name type="common">Slender pitcher plant</name>
    <dbReference type="NCBI Taxonomy" id="150966"/>
    <lineage>
        <taxon>Eukaryota</taxon>
        <taxon>Viridiplantae</taxon>
        <taxon>Streptophyta</taxon>
        <taxon>Embryophyta</taxon>
        <taxon>Tracheophyta</taxon>
        <taxon>Spermatophyta</taxon>
        <taxon>Magnoliopsida</taxon>
        <taxon>eudicotyledons</taxon>
        <taxon>Gunneridae</taxon>
        <taxon>Pentapetalae</taxon>
        <taxon>Caryophyllales</taxon>
        <taxon>Nepenthaceae</taxon>
        <taxon>Nepenthes</taxon>
    </lineage>
</organism>
<feature type="region of interest" description="Disordered" evidence="1">
    <location>
        <begin position="49"/>
        <end position="83"/>
    </location>
</feature>
<reference evidence="2" key="1">
    <citation type="submission" date="2023-05" db="EMBL/GenBank/DDBJ databases">
        <title>Nepenthes gracilis genome sequencing.</title>
        <authorList>
            <person name="Fukushima K."/>
        </authorList>
    </citation>
    <scope>NUCLEOTIDE SEQUENCE</scope>
    <source>
        <strain evidence="2">SING2019-196</strain>
    </source>
</reference>
<comment type="caution">
    <text evidence="2">The sequence shown here is derived from an EMBL/GenBank/DDBJ whole genome shotgun (WGS) entry which is preliminary data.</text>
</comment>
<evidence type="ECO:0000313" key="2">
    <source>
        <dbReference type="EMBL" id="GMH05074.1"/>
    </source>
</evidence>
<name>A0AAD3S629_NEPGR</name>
<accession>A0AAD3S629</accession>
<gene>
    <name evidence="2" type="ORF">Nepgr_006914</name>
</gene>
<dbReference type="Proteomes" id="UP001279734">
    <property type="component" value="Unassembled WGS sequence"/>
</dbReference>
<evidence type="ECO:0000313" key="3">
    <source>
        <dbReference type="Proteomes" id="UP001279734"/>
    </source>
</evidence>
<dbReference type="AlphaFoldDB" id="A0AAD3S629"/>
<sequence length="83" mass="8804">MASEGFEAIWRSGVGSSPEPLELVIEPHLESDIELSTEAEEATVELLAESVEPASKTQAEPADELHAQPLESANQPVVDLPPG</sequence>
<proteinExistence type="predicted"/>
<dbReference type="EMBL" id="BSYO01000005">
    <property type="protein sequence ID" value="GMH05074.1"/>
    <property type="molecule type" value="Genomic_DNA"/>
</dbReference>
<evidence type="ECO:0000256" key="1">
    <source>
        <dbReference type="SAM" id="MobiDB-lite"/>
    </source>
</evidence>